<sequence>MDHCSCSDYGCLPDYLSHENHEENKQAYQVFRLVIRAIRNIHAYSSHYDYRLHIQAAASAGHNASTQRNSISVRATVQYLEKGT</sequence>
<name>A0ABT0C548_9BACT</name>
<evidence type="ECO:0000313" key="1">
    <source>
        <dbReference type="EMBL" id="MCJ2382023.1"/>
    </source>
</evidence>
<proteinExistence type="predicted"/>
<reference evidence="1 2" key="1">
    <citation type="submission" date="2022-03" db="EMBL/GenBank/DDBJ databases">
        <title>Parabacteroides sp. nov. isolated from swine feces.</title>
        <authorList>
            <person name="Bak J.E."/>
        </authorList>
    </citation>
    <scope>NUCLEOTIDE SEQUENCE [LARGE SCALE GENOMIC DNA]</scope>
    <source>
        <strain evidence="1 2">AGMB00274</strain>
    </source>
</reference>
<gene>
    <name evidence="1" type="ORF">MUN53_15645</name>
</gene>
<dbReference type="Proteomes" id="UP001165444">
    <property type="component" value="Unassembled WGS sequence"/>
</dbReference>
<keyword evidence="2" id="KW-1185">Reference proteome</keyword>
<dbReference type="RefSeq" id="WP_243326406.1">
    <property type="nucleotide sequence ID" value="NZ_JAKZMM010000052.1"/>
</dbReference>
<accession>A0ABT0C548</accession>
<dbReference type="EMBL" id="JAKZMM010000052">
    <property type="protein sequence ID" value="MCJ2382023.1"/>
    <property type="molecule type" value="Genomic_DNA"/>
</dbReference>
<organism evidence="1 2">
    <name type="scientific">Parabacteroides faecalis</name>
    <dbReference type="NCBI Taxonomy" id="2924040"/>
    <lineage>
        <taxon>Bacteria</taxon>
        <taxon>Pseudomonadati</taxon>
        <taxon>Bacteroidota</taxon>
        <taxon>Bacteroidia</taxon>
        <taxon>Bacteroidales</taxon>
        <taxon>Tannerellaceae</taxon>
        <taxon>Parabacteroides</taxon>
    </lineage>
</organism>
<evidence type="ECO:0000313" key="2">
    <source>
        <dbReference type="Proteomes" id="UP001165444"/>
    </source>
</evidence>
<comment type="caution">
    <text evidence="1">The sequence shown here is derived from an EMBL/GenBank/DDBJ whole genome shotgun (WGS) entry which is preliminary data.</text>
</comment>
<protein>
    <submittedName>
        <fullName evidence="1">Uncharacterized protein</fullName>
    </submittedName>
</protein>